<proteinExistence type="predicted"/>
<comment type="cofactor">
    <cofactor evidence="1">
        <name>FAD</name>
        <dbReference type="ChEBI" id="CHEBI:57692"/>
    </cofactor>
</comment>
<dbReference type="Pfam" id="PF02913">
    <property type="entry name" value="FAD-oxidase_C"/>
    <property type="match status" value="1"/>
</dbReference>
<evidence type="ECO:0000256" key="3">
    <source>
        <dbReference type="ARBA" id="ARBA00022827"/>
    </source>
</evidence>
<dbReference type="InterPro" id="IPR006094">
    <property type="entry name" value="Oxid_FAD_bind_N"/>
</dbReference>
<dbReference type="Gene3D" id="1.10.45.10">
    <property type="entry name" value="Vanillyl-alcohol Oxidase, Chain A, domain 4"/>
    <property type="match status" value="1"/>
</dbReference>
<dbReference type="InterPro" id="IPR016171">
    <property type="entry name" value="Vanillyl_alc_oxidase_C-sub2"/>
</dbReference>
<dbReference type="Gene3D" id="3.30.43.10">
    <property type="entry name" value="Uridine Diphospho-n-acetylenolpyruvylglucosamine Reductase, domain 2"/>
    <property type="match status" value="1"/>
</dbReference>
<protein>
    <submittedName>
        <fullName evidence="6">D-lactate dehydrogenase (Cytochrome)</fullName>
        <ecNumber evidence="6">1.1.2.4</ecNumber>
    </submittedName>
</protein>
<accession>B3QX64</accession>
<keyword evidence="7" id="KW-1185">Reference proteome</keyword>
<dbReference type="PROSITE" id="PS51387">
    <property type="entry name" value="FAD_PCMH"/>
    <property type="match status" value="1"/>
</dbReference>
<dbReference type="Pfam" id="PF01565">
    <property type="entry name" value="FAD_binding_4"/>
    <property type="match status" value="1"/>
</dbReference>
<organism evidence="6 7">
    <name type="scientific">Chloroherpeton thalassium (strain ATCC 35110 / GB-78)</name>
    <dbReference type="NCBI Taxonomy" id="517418"/>
    <lineage>
        <taxon>Bacteria</taxon>
        <taxon>Pseudomonadati</taxon>
        <taxon>Chlorobiota</taxon>
        <taxon>Chlorobiia</taxon>
        <taxon>Chlorobiales</taxon>
        <taxon>Chloroherpetonaceae</taxon>
        <taxon>Chloroherpeton</taxon>
    </lineage>
</organism>
<dbReference type="Proteomes" id="UP000001208">
    <property type="component" value="Chromosome"/>
</dbReference>
<dbReference type="EC" id="1.1.2.4" evidence="6"/>
<keyword evidence="3" id="KW-0274">FAD</keyword>
<evidence type="ECO:0000313" key="6">
    <source>
        <dbReference type="EMBL" id="ACF14874.1"/>
    </source>
</evidence>
<dbReference type="InterPro" id="IPR016164">
    <property type="entry name" value="FAD-linked_Oxase-like_C"/>
</dbReference>
<dbReference type="PANTHER" id="PTHR42934:SF2">
    <property type="entry name" value="GLYCOLATE OXIDASE SUBUNIT GLCD"/>
    <property type="match status" value="1"/>
</dbReference>
<evidence type="ECO:0000313" key="7">
    <source>
        <dbReference type="Proteomes" id="UP000001208"/>
    </source>
</evidence>
<dbReference type="InterPro" id="IPR016167">
    <property type="entry name" value="FAD-bd_PCMH_sub1"/>
</dbReference>
<dbReference type="STRING" id="517418.Ctha_2425"/>
<dbReference type="InterPro" id="IPR004113">
    <property type="entry name" value="FAD-bd_oxidored_4_C"/>
</dbReference>
<dbReference type="HOGENOM" id="CLU_017779_9_2_10"/>
<dbReference type="KEGG" id="cts:Ctha_2425"/>
<reference evidence="6 7" key="1">
    <citation type="submission" date="2008-06" db="EMBL/GenBank/DDBJ databases">
        <title>Complete sequence of Chloroherpeton thalassium ATCC 35110.</title>
        <authorList>
            <consortium name="US DOE Joint Genome Institute"/>
            <person name="Lucas S."/>
            <person name="Copeland A."/>
            <person name="Lapidus A."/>
            <person name="Glavina del Rio T."/>
            <person name="Dalin E."/>
            <person name="Tice H."/>
            <person name="Bruce D."/>
            <person name="Goodwin L."/>
            <person name="Pitluck S."/>
            <person name="Schmutz J."/>
            <person name="Larimer F."/>
            <person name="Land M."/>
            <person name="Hauser L."/>
            <person name="Kyrpides N."/>
            <person name="Mikhailova N."/>
            <person name="Liu Z."/>
            <person name="Li T."/>
            <person name="Zhao F."/>
            <person name="Overmann J."/>
            <person name="Bryant D.A."/>
            <person name="Richardson P."/>
        </authorList>
    </citation>
    <scope>NUCLEOTIDE SEQUENCE [LARGE SCALE GENOMIC DNA]</scope>
    <source>
        <strain evidence="7">ATCC 35110 / GB-78</strain>
    </source>
</reference>
<dbReference type="eggNOG" id="COG0277">
    <property type="taxonomic scope" value="Bacteria"/>
</dbReference>
<gene>
    <name evidence="6" type="ordered locus">Ctha_2425</name>
</gene>
<dbReference type="InterPro" id="IPR051914">
    <property type="entry name" value="FAD-linked_OxidoTrans_Type4"/>
</dbReference>
<dbReference type="SUPFAM" id="SSF55103">
    <property type="entry name" value="FAD-linked oxidases, C-terminal domain"/>
    <property type="match status" value="1"/>
</dbReference>
<sequence length="497" mass="55379">MIFKTDASETQAYLEDTSALRDGHTPGVYIPENQEEALQVLKKAADEKFRLTLSGNGTGTTGGRIPYGDYVLASNKLNRILGVEKHADGTGTARVECGVLLHDLQEEALALGLLYAPDPTESYCFIGATISNNSSGSRSFKYGATRKYVKRLKVALLGGDFLEIKRGDILADDDGILRFTLASGKKMEIAIPNYDMPKTSKHTAGYFSAPNMDLIDLFIGSEGTLGFVLEADLHLIPKPEKIIGVLAYFSDKDDVIRFVDEARERTKKAATPNELSARALEFFDANSLDFLRQKYPNIPAEAKGAIFFEQEVTAASEDELLGEWFDLMEKHHALLDNSWAALSVDEQRAMREFRHSLPVLVNEWLSKQETRKISTDMAVPQAQFQELFNLYETQCQAQKLPYILFGHIGDSHLHLNILPKNMADFHRAKDLYDEFMANALAMGGTISAEHGVGKLKSKYLVNLFGEAGIREMVRIKKIFDPDLMLNVGNLIPKAYLH</sequence>
<dbReference type="RefSeq" id="WP_012500956.1">
    <property type="nucleotide sequence ID" value="NC_011026.1"/>
</dbReference>
<name>B3QX64_CHLT3</name>
<evidence type="ECO:0000256" key="1">
    <source>
        <dbReference type="ARBA" id="ARBA00001974"/>
    </source>
</evidence>
<dbReference type="GO" id="GO:0071949">
    <property type="term" value="F:FAD binding"/>
    <property type="evidence" value="ECO:0007669"/>
    <property type="project" value="InterPro"/>
</dbReference>
<dbReference type="InterPro" id="IPR016169">
    <property type="entry name" value="FAD-bd_PCMH_sub2"/>
</dbReference>
<keyword evidence="4 6" id="KW-0560">Oxidoreductase</keyword>
<dbReference type="SUPFAM" id="SSF56176">
    <property type="entry name" value="FAD-binding/transporter-associated domain-like"/>
    <property type="match status" value="1"/>
</dbReference>
<evidence type="ECO:0000256" key="2">
    <source>
        <dbReference type="ARBA" id="ARBA00022630"/>
    </source>
</evidence>
<dbReference type="PANTHER" id="PTHR42934">
    <property type="entry name" value="GLYCOLATE OXIDASE SUBUNIT GLCD"/>
    <property type="match status" value="1"/>
</dbReference>
<evidence type="ECO:0000259" key="5">
    <source>
        <dbReference type="PROSITE" id="PS51387"/>
    </source>
</evidence>
<dbReference type="InterPro" id="IPR036318">
    <property type="entry name" value="FAD-bd_PCMH-like_sf"/>
</dbReference>
<dbReference type="InterPro" id="IPR016166">
    <property type="entry name" value="FAD-bd_PCMH"/>
</dbReference>
<evidence type="ECO:0000256" key="4">
    <source>
        <dbReference type="ARBA" id="ARBA00023002"/>
    </source>
</evidence>
<dbReference type="Gene3D" id="3.30.465.10">
    <property type="match status" value="1"/>
</dbReference>
<keyword evidence="2" id="KW-0285">Flavoprotein</keyword>
<dbReference type="EMBL" id="CP001100">
    <property type="protein sequence ID" value="ACF14874.1"/>
    <property type="molecule type" value="Genomic_DNA"/>
</dbReference>
<dbReference type="GO" id="GO:0004458">
    <property type="term" value="F:D-lactate dehydrogenase (cytochrome) activity"/>
    <property type="evidence" value="ECO:0007669"/>
    <property type="project" value="UniProtKB-EC"/>
</dbReference>
<dbReference type="AlphaFoldDB" id="B3QX64"/>
<dbReference type="OrthoDB" id="9767256at2"/>
<dbReference type="Gene3D" id="3.30.70.2740">
    <property type="match status" value="1"/>
</dbReference>
<feature type="domain" description="FAD-binding PCMH-type" evidence="5">
    <location>
        <begin position="21"/>
        <end position="238"/>
    </location>
</feature>